<dbReference type="InterPro" id="IPR024662">
    <property type="entry name" value="Trs65"/>
</dbReference>
<dbReference type="Proteomes" id="UP001274830">
    <property type="component" value="Unassembled WGS sequence"/>
</dbReference>
<gene>
    <name evidence="3" type="ORF">LTR78_007829</name>
</gene>
<evidence type="ECO:0000259" key="2">
    <source>
        <dbReference type="Pfam" id="PF12735"/>
    </source>
</evidence>
<accession>A0AAE0TTX0</accession>
<dbReference type="GO" id="GO:1990071">
    <property type="term" value="C:TRAPPII protein complex"/>
    <property type="evidence" value="ECO:0007669"/>
    <property type="project" value="InterPro"/>
</dbReference>
<dbReference type="AlphaFoldDB" id="A0AAE0TTX0"/>
<feature type="domain" description="Trafficking protein particle complex II-specific subunit 65 IgD3" evidence="2">
    <location>
        <begin position="418"/>
        <end position="553"/>
    </location>
</feature>
<reference evidence="3" key="1">
    <citation type="submission" date="2023-07" db="EMBL/GenBank/DDBJ databases">
        <title>Black Yeasts Isolated from many extreme environments.</title>
        <authorList>
            <person name="Coleine C."/>
            <person name="Stajich J.E."/>
            <person name="Selbmann L."/>
        </authorList>
    </citation>
    <scope>NUCLEOTIDE SEQUENCE</scope>
    <source>
        <strain evidence="3">CCFEE 5485</strain>
    </source>
</reference>
<keyword evidence="4" id="KW-1185">Reference proteome</keyword>
<organism evidence="3 4">
    <name type="scientific">Recurvomyces mirabilis</name>
    <dbReference type="NCBI Taxonomy" id="574656"/>
    <lineage>
        <taxon>Eukaryota</taxon>
        <taxon>Fungi</taxon>
        <taxon>Dikarya</taxon>
        <taxon>Ascomycota</taxon>
        <taxon>Pezizomycotina</taxon>
        <taxon>Dothideomycetes</taxon>
        <taxon>Dothideomycetidae</taxon>
        <taxon>Mycosphaerellales</taxon>
        <taxon>Teratosphaeriaceae</taxon>
        <taxon>Recurvomyces</taxon>
    </lineage>
</organism>
<feature type="compositionally biased region" description="Polar residues" evidence="1">
    <location>
        <begin position="407"/>
        <end position="418"/>
    </location>
</feature>
<dbReference type="GO" id="GO:0006891">
    <property type="term" value="P:intra-Golgi vesicle-mediated transport"/>
    <property type="evidence" value="ECO:0007669"/>
    <property type="project" value="InterPro"/>
</dbReference>
<evidence type="ECO:0000313" key="4">
    <source>
        <dbReference type="Proteomes" id="UP001274830"/>
    </source>
</evidence>
<dbReference type="InterPro" id="IPR055420">
    <property type="entry name" value="IgD3_Trs65"/>
</dbReference>
<sequence length="602" mass="65027">MSSRQYERKAAFEALSKGAYLDVLLPKTSGFDAASLVESGSAEELAKLPTRRTLFFDEKTRILLVLRTGASEEDVRQLLPDLEINAIAHATDAVPSSSGHAASVAGKHDIATCKVAGTDGVLVTSSSEHTYVIWNITIHLTRPRARLHRPAVYFTAAISLAISRNTPRHENVSNIMTPYQSSPRNVLEPLANTMEFRDKQIHLAEGRITKVAPSTISKDDSARPIRGATKRAFPIMPAVFARVRFNSLPDGVIASLHLETPTVVPGMLEVSAVDVKALDKTGKSGGRNTTDARLNNFGVIDPTDPVKTVTCLTDAMLPLKLSAGDEQVLLYQIAAENVAATLAVNIQVVVNLEEGSQVELVINPQAKIDAKAIADDTIYQWSRSTPKAVDGGVALPPRTRSLPSHAKISNTPPTQISGDDTDGSVSFLISAPDTVALSQSFSLKIKCINHSTRERSFSFHSVQQKPAVLRAHAKTTASKREDLTIPLLDRRDMADVFYHTPVVKSGAVRATASCEVAISLSPCVLGVLNLGQLRIVDLDDGQMVEVKDLPDIVCLEADEANATTEDVRTILPPVDAEAERKDNEFLDMVHASWEASEGTLFG</sequence>
<dbReference type="EMBL" id="JAUTXT010000034">
    <property type="protein sequence ID" value="KAK3672289.1"/>
    <property type="molecule type" value="Genomic_DNA"/>
</dbReference>
<dbReference type="PANTHER" id="PTHR28159:SF1">
    <property type="entry name" value="TRAFFICKING PROTEIN PARTICLE COMPLEX II-SPECIFIC SUBUNIT 65"/>
    <property type="match status" value="1"/>
</dbReference>
<evidence type="ECO:0000256" key="1">
    <source>
        <dbReference type="SAM" id="MobiDB-lite"/>
    </source>
</evidence>
<dbReference type="Pfam" id="PF12735">
    <property type="entry name" value="IgD3_Trs65"/>
    <property type="match status" value="1"/>
</dbReference>
<dbReference type="PANTHER" id="PTHR28159">
    <property type="entry name" value="TRAFFICKING PROTEIN PARTICLE COMPLEX II-SPECIFIC SUBUNIT 65"/>
    <property type="match status" value="1"/>
</dbReference>
<dbReference type="GO" id="GO:0005802">
    <property type="term" value="C:trans-Golgi network"/>
    <property type="evidence" value="ECO:0007669"/>
    <property type="project" value="TreeGrafter"/>
</dbReference>
<proteinExistence type="predicted"/>
<comment type="caution">
    <text evidence="3">The sequence shown here is derived from an EMBL/GenBank/DDBJ whole genome shotgun (WGS) entry which is preliminary data.</text>
</comment>
<protein>
    <recommendedName>
        <fullName evidence="2">Trafficking protein particle complex II-specific subunit 65 IgD3 domain-containing protein</fullName>
    </recommendedName>
</protein>
<name>A0AAE0TTX0_9PEZI</name>
<feature type="region of interest" description="Disordered" evidence="1">
    <location>
        <begin position="389"/>
        <end position="419"/>
    </location>
</feature>
<evidence type="ECO:0000313" key="3">
    <source>
        <dbReference type="EMBL" id="KAK3672289.1"/>
    </source>
</evidence>